<proteinExistence type="predicted"/>
<dbReference type="Proteomes" id="UP000696573">
    <property type="component" value="Unassembled WGS sequence"/>
</dbReference>
<keyword evidence="1" id="KW-0175">Coiled coil</keyword>
<dbReference type="Gene3D" id="1.10.287.1490">
    <property type="match status" value="1"/>
</dbReference>
<dbReference type="EMBL" id="CABFNQ020000713">
    <property type="protein sequence ID" value="CAH0025621.1"/>
    <property type="molecule type" value="Genomic_DNA"/>
</dbReference>
<sequence length="368" mass="40480">MAEHQSKSGQHGYTHEFEQIENVLIDIKARIYAFEVKSRASIQDDRSTMLSELQRSVNSVEGTIHYLNSNYSHLTSSLESGALTLSVRTTTSQALVSKHLNDMDVAFTSLHTAASTGLERVEHIKKTCDELEGELAGLRSRLASLNSRNGTALTSARQALAAKKTEAGEARTVLDSTRAGLQTLESKMEHRKLGRNLLRGARIATWTASVVFPPAVATAGGLEYIAHKMRHRLKELQEEIDSTNIRLSTLTLEVSTLEGRVASLEQILANTRSLGARVDTLEADSTGVKTLVDEQLREYQALKESTDDFAAWTRSVADETASMRLIGLDSRTALRRTTGQVVERLLGREHGDVRAICGKLERLELAPS</sequence>
<evidence type="ECO:0000313" key="2">
    <source>
        <dbReference type="EMBL" id="CAH0025621.1"/>
    </source>
</evidence>
<gene>
    <name evidence="2" type="ORF">CRHIZ90672A_00016727</name>
</gene>
<evidence type="ECO:0000313" key="3">
    <source>
        <dbReference type="Proteomes" id="UP000696573"/>
    </source>
</evidence>
<protein>
    <submittedName>
        <fullName evidence="2">Uncharacterized protein</fullName>
    </submittedName>
</protein>
<feature type="coiled-coil region" evidence="1">
    <location>
        <begin position="226"/>
        <end position="253"/>
    </location>
</feature>
<evidence type="ECO:0000256" key="1">
    <source>
        <dbReference type="SAM" id="Coils"/>
    </source>
</evidence>
<keyword evidence="3" id="KW-1185">Reference proteome</keyword>
<comment type="caution">
    <text evidence="2">The sequence shown here is derived from an EMBL/GenBank/DDBJ whole genome shotgun (WGS) entry which is preliminary data.</text>
</comment>
<feature type="coiled-coil region" evidence="1">
    <location>
        <begin position="121"/>
        <end position="148"/>
    </location>
</feature>
<dbReference type="AlphaFoldDB" id="A0A9N9VLI5"/>
<organism evidence="2 3">
    <name type="scientific">Clonostachys rhizophaga</name>
    <dbReference type="NCBI Taxonomy" id="160324"/>
    <lineage>
        <taxon>Eukaryota</taxon>
        <taxon>Fungi</taxon>
        <taxon>Dikarya</taxon>
        <taxon>Ascomycota</taxon>
        <taxon>Pezizomycotina</taxon>
        <taxon>Sordariomycetes</taxon>
        <taxon>Hypocreomycetidae</taxon>
        <taxon>Hypocreales</taxon>
        <taxon>Bionectriaceae</taxon>
        <taxon>Clonostachys</taxon>
    </lineage>
</organism>
<dbReference type="OrthoDB" id="5242511at2759"/>
<dbReference type="Gene3D" id="1.20.5.340">
    <property type="match status" value="1"/>
</dbReference>
<accession>A0A9N9VLI5</accession>
<name>A0A9N9VLI5_9HYPO</name>
<reference evidence="2" key="1">
    <citation type="submission" date="2021-10" db="EMBL/GenBank/DDBJ databases">
        <authorList>
            <person name="Piombo E."/>
        </authorList>
    </citation>
    <scope>NUCLEOTIDE SEQUENCE</scope>
</reference>